<dbReference type="EMBL" id="VIEB01000018">
    <property type="protein sequence ID" value="TQE12567.1"/>
    <property type="molecule type" value="Genomic_DNA"/>
</dbReference>
<organism evidence="2 3">
    <name type="scientific">Malus baccata</name>
    <name type="common">Siberian crab apple</name>
    <name type="synonym">Pyrus baccata</name>
    <dbReference type="NCBI Taxonomy" id="106549"/>
    <lineage>
        <taxon>Eukaryota</taxon>
        <taxon>Viridiplantae</taxon>
        <taxon>Streptophyta</taxon>
        <taxon>Embryophyta</taxon>
        <taxon>Tracheophyta</taxon>
        <taxon>Spermatophyta</taxon>
        <taxon>Magnoliopsida</taxon>
        <taxon>eudicotyledons</taxon>
        <taxon>Gunneridae</taxon>
        <taxon>Pentapetalae</taxon>
        <taxon>rosids</taxon>
        <taxon>fabids</taxon>
        <taxon>Rosales</taxon>
        <taxon>Rosaceae</taxon>
        <taxon>Amygdaloideae</taxon>
        <taxon>Maleae</taxon>
        <taxon>Malus</taxon>
    </lineage>
</organism>
<evidence type="ECO:0000313" key="2">
    <source>
        <dbReference type="EMBL" id="TQE12567.1"/>
    </source>
</evidence>
<reference evidence="2 3" key="1">
    <citation type="journal article" date="2019" name="G3 (Bethesda)">
        <title>Sequencing of a Wild Apple (Malus baccata) Genome Unravels the Differences Between Cultivated and Wild Apple Species Regarding Disease Resistance and Cold Tolerance.</title>
        <authorList>
            <person name="Chen X."/>
        </authorList>
    </citation>
    <scope>NUCLEOTIDE SEQUENCE [LARGE SCALE GENOMIC DNA]</scope>
    <source>
        <strain evidence="3">cv. Shandingzi</strain>
        <tissue evidence="2">Leaves</tissue>
    </source>
</reference>
<dbReference type="InterPro" id="IPR012337">
    <property type="entry name" value="RNaseH-like_sf"/>
</dbReference>
<keyword evidence="3" id="KW-1185">Reference proteome</keyword>
<protein>
    <recommendedName>
        <fullName evidence="1">Integrase catalytic domain-containing protein</fullName>
    </recommendedName>
</protein>
<dbReference type="InterPro" id="IPR025724">
    <property type="entry name" value="GAG-pre-integrase_dom"/>
</dbReference>
<dbReference type="PANTHER" id="PTHR42648:SF26">
    <property type="entry name" value="INTEGRASE CATALYTIC DOMAIN-CONTAINING PROTEIN"/>
    <property type="match status" value="1"/>
</dbReference>
<comment type="caution">
    <text evidence="2">The sequence shown here is derived from an EMBL/GenBank/DDBJ whole genome shotgun (WGS) entry which is preliminary data.</text>
</comment>
<dbReference type="PROSITE" id="PS50994">
    <property type="entry name" value="INTEGRASE"/>
    <property type="match status" value="1"/>
</dbReference>
<dbReference type="Gene3D" id="3.30.420.10">
    <property type="entry name" value="Ribonuclease H-like superfamily/Ribonuclease H"/>
    <property type="match status" value="1"/>
</dbReference>
<proteinExistence type="predicted"/>
<gene>
    <name evidence="2" type="ORF">C1H46_001779</name>
</gene>
<dbReference type="SUPFAM" id="SSF53098">
    <property type="entry name" value="Ribonuclease H-like"/>
    <property type="match status" value="1"/>
</dbReference>
<evidence type="ECO:0000259" key="1">
    <source>
        <dbReference type="PROSITE" id="PS50994"/>
    </source>
</evidence>
<dbReference type="InterPro" id="IPR001584">
    <property type="entry name" value="Integrase_cat-core"/>
</dbReference>
<dbReference type="Proteomes" id="UP000315295">
    <property type="component" value="Unassembled WGS sequence"/>
</dbReference>
<dbReference type="InterPro" id="IPR039537">
    <property type="entry name" value="Retrotran_Ty1/copia-like"/>
</dbReference>
<dbReference type="GO" id="GO:0015074">
    <property type="term" value="P:DNA integration"/>
    <property type="evidence" value="ECO:0007669"/>
    <property type="project" value="InterPro"/>
</dbReference>
<name>A0A540NNE5_MALBA</name>
<accession>A0A540NNE5</accession>
<dbReference type="STRING" id="106549.A0A540NNE5"/>
<sequence>MKCYHQDNFSYQGRPPPSSITAMHANYQPSAPQEQFWVADTGATSHMTSDLSNLNFATPFTGTESITTANGSGLQISHTSLWHNMLGHPSNTVVSQMLHESQVPFSMDHSKHVCISYLQGKFTKLSFSYPANKIVKPLGIIHNDVWGPSPTLSIEGFKYYVLFIDECTRLTWIFPLMNKSEVFHSFVQFHSFIETQFSTAIKVFQSDGGGEYTSNQFKHFLLDKGILHHKSCPHTPEQNGLA</sequence>
<dbReference type="GO" id="GO:0003676">
    <property type="term" value="F:nucleic acid binding"/>
    <property type="evidence" value="ECO:0007669"/>
    <property type="project" value="InterPro"/>
</dbReference>
<dbReference type="Pfam" id="PF13976">
    <property type="entry name" value="gag_pre-integrs"/>
    <property type="match status" value="1"/>
</dbReference>
<dbReference type="Pfam" id="PF00665">
    <property type="entry name" value="rve"/>
    <property type="match status" value="1"/>
</dbReference>
<dbReference type="InterPro" id="IPR036397">
    <property type="entry name" value="RNaseH_sf"/>
</dbReference>
<evidence type="ECO:0000313" key="3">
    <source>
        <dbReference type="Proteomes" id="UP000315295"/>
    </source>
</evidence>
<dbReference type="AlphaFoldDB" id="A0A540NNE5"/>
<dbReference type="PANTHER" id="PTHR42648">
    <property type="entry name" value="TRANSPOSASE, PUTATIVE-RELATED"/>
    <property type="match status" value="1"/>
</dbReference>
<feature type="domain" description="Integrase catalytic" evidence="1">
    <location>
        <begin position="133"/>
        <end position="242"/>
    </location>
</feature>